<evidence type="ECO:0000313" key="1">
    <source>
        <dbReference type="EMBL" id="GAA50376.1"/>
    </source>
</evidence>
<name>G7YBP2_CLOSI</name>
<dbReference type="SUPFAM" id="SSF56672">
    <property type="entry name" value="DNA/RNA polymerases"/>
    <property type="match status" value="1"/>
</dbReference>
<dbReference type="Gene3D" id="3.10.10.10">
    <property type="entry name" value="HIV Type 1 Reverse Transcriptase, subunit A, domain 1"/>
    <property type="match status" value="1"/>
</dbReference>
<organism evidence="1 2">
    <name type="scientific">Clonorchis sinensis</name>
    <name type="common">Chinese liver fluke</name>
    <dbReference type="NCBI Taxonomy" id="79923"/>
    <lineage>
        <taxon>Eukaryota</taxon>
        <taxon>Metazoa</taxon>
        <taxon>Spiralia</taxon>
        <taxon>Lophotrochozoa</taxon>
        <taxon>Platyhelminthes</taxon>
        <taxon>Trematoda</taxon>
        <taxon>Digenea</taxon>
        <taxon>Opisthorchiida</taxon>
        <taxon>Opisthorchiata</taxon>
        <taxon>Opisthorchiidae</taxon>
        <taxon>Clonorchis</taxon>
    </lineage>
</organism>
<reference key="2">
    <citation type="submission" date="2011-10" db="EMBL/GenBank/DDBJ databases">
        <title>The genome and transcriptome sequence of Clonorchis sinensis provide insights into the carcinogenic liver fluke.</title>
        <authorList>
            <person name="Wang X."/>
            <person name="Huang Y."/>
            <person name="Chen W."/>
            <person name="Liu H."/>
            <person name="Guo L."/>
            <person name="Chen Y."/>
            <person name="Luo F."/>
            <person name="Zhou W."/>
            <person name="Sun J."/>
            <person name="Mao Q."/>
            <person name="Liang P."/>
            <person name="Zhou C."/>
            <person name="Tian Y."/>
            <person name="Men J."/>
            <person name="Lv X."/>
            <person name="Huang L."/>
            <person name="Zhou J."/>
            <person name="Hu Y."/>
            <person name="Li R."/>
            <person name="Zhang F."/>
            <person name="Lei H."/>
            <person name="Li X."/>
            <person name="Hu X."/>
            <person name="Liang C."/>
            <person name="Xu J."/>
            <person name="Wu Z."/>
            <person name="Yu X."/>
        </authorList>
    </citation>
    <scope>NUCLEOTIDE SEQUENCE</scope>
    <source>
        <strain>Henan</strain>
    </source>
</reference>
<reference evidence="1" key="1">
    <citation type="journal article" date="2011" name="Genome Biol.">
        <title>The draft genome of the carcinogenic human liver fluke Clonorchis sinensis.</title>
        <authorList>
            <person name="Wang X."/>
            <person name="Chen W."/>
            <person name="Huang Y."/>
            <person name="Sun J."/>
            <person name="Men J."/>
            <person name="Liu H."/>
            <person name="Luo F."/>
            <person name="Guo L."/>
            <person name="Lv X."/>
            <person name="Deng C."/>
            <person name="Zhou C."/>
            <person name="Fan Y."/>
            <person name="Li X."/>
            <person name="Huang L."/>
            <person name="Hu Y."/>
            <person name="Liang C."/>
            <person name="Hu X."/>
            <person name="Xu J."/>
            <person name="Yu X."/>
        </authorList>
    </citation>
    <scope>NUCLEOTIDE SEQUENCE [LARGE SCALE GENOMIC DNA]</scope>
    <source>
        <strain evidence="1">Henan</strain>
    </source>
</reference>
<dbReference type="InterPro" id="IPR050951">
    <property type="entry name" value="Retrovirus_Pol_polyprotein"/>
</dbReference>
<gene>
    <name evidence="1" type="ORF">CLF_104442</name>
</gene>
<dbReference type="Gene3D" id="3.30.70.270">
    <property type="match status" value="2"/>
</dbReference>
<dbReference type="Proteomes" id="UP000008909">
    <property type="component" value="Unassembled WGS sequence"/>
</dbReference>
<accession>G7YBP2</accession>
<keyword evidence="2" id="KW-1185">Reference proteome</keyword>
<dbReference type="EMBL" id="DF143040">
    <property type="protein sequence ID" value="GAA50376.1"/>
    <property type="molecule type" value="Genomic_DNA"/>
</dbReference>
<protein>
    <submittedName>
        <fullName evidence="1">Transposon Ty3-G gap-Pol polyprotein</fullName>
    </submittedName>
</protein>
<evidence type="ECO:0000313" key="2">
    <source>
        <dbReference type="Proteomes" id="UP000008909"/>
    </source>
</evidence>
<dbReference type="PANTHER" id="PTHR37984:SF9">
    <property type="entry name" value="INTEGRASE CATALYTIC DOMAIN-CONTAINING PROTEIN"/>
    <property type="match status" value="1"/>
</dbReference>
<sequence>MPAEMEPLDVNSTARDVEDYLERFDIWCLTKSDMDDKKLTAYFLHFVGKEAYTLIKNLVYPESPIDISYDEWKKKVLQHFKPINFVPAERARFNMLTRSHSQSVRDFVLQLQTQAAKCDYGAQLEDQLRDRLIAGIQLPELQQKLLLCPDQKFQTIRKICEQYEDVKHNSPHFFKTLISASGQKHDFIVYIGSVESIIPQSDLSVFYRSAVIVPTDVNIRGITGHSVPLVGSCTIPVRLPQGTSIDCNFLVSTSGPSIIGLKVLRSLRTSITLLTSVNVNELKQLILKCSKATGGMQIPKVRLKVTGDPIFLKRRIIPFGLREPVRQALHSMCAKGILTPVESSNWATPIVTPLKAGGITPRICGDYRLMLNTRLLQRTCTTKEPEDSEHFSSCISASYEYYLDGTERYQDDAIVHAADKATHDMRLLSLLKRFSEFNVAIHPDKCTFGVPSFSCLGYIVDGSGFKPDKNRLSPLVTAPTPTTLQELRAVLGALQYFFRFVPSLAKHASCLFDVISTSQFSWSSNHGKMLRAVLDHLQTSAVLKPFSTKHYSTIIADFTHWNRSCP</sequence>
<dbReference type="AlphaFoldDB" id="G7YBP2"/>
<dbReference type="InterPro" id="IPR043128">
    <property type="entry name" value="Rev_trsase/Diguanyl_cyclase"/>
</dbReference>
<proteinExistence type="predicted"/>
<dbReference type="PANTHER" id="PTHR37984">
    <property type="entry name" value="PROTEIN CBG26694"/>
    <property type="match status" value="1"/>
</dbReference>
<dbReference type="InterPro" id="IPR043502">
    <property type="entry name" value="DNA/RNA_pol_sf"/>
</dbReference>